<feature type="signal peptide" evidence="19">
    <location>
        <begin position="1"/>
        <end position="26"/>
    </location>
</feature>
<keyword evidence="9" id="KW-0408">Iron</keyword>
<comment type="subcellular location">
    <subcellularLocation>
        <location evidence="2">Membrane</location>
    </subcellularLocation>
</comment>
<evidence type="ECO:0000256" key="6">
    <source>
        <dbReference type="ARBA" id="ARBA00022723"/>
    </source>
</evidence>
<evidence type="ECO:0000256" key="12">
    <source>
        <dbReference type="ARBA" id="ARBA00025712"/>
    </source>
</evidence>
<proteinExistence type="inferred from homology"/>
<dbReference type="InterPro" id="IPR050584">
    <property type="entry name" value="Cholesterol_7-desaturase"/>
</dbReference>
<comment type="pathway">
    <text evidence="12">Steroid hormone biosynthesis; dafachronic acid biosynthesis.</text>
</comment>
<dbReference type="InterPro" id="IPR036922">
    <property type="entry name" value="Rieske_2Fe-2S_sf"/>
</dbReference>
<dbReference type="AlphaFoldDB" id="A0AAE0C4Q5"/>
<evidence type="ECO:0000256" key="3">
    <source>
        <dbReference type="ARBA" id="ARBA00004972"/>
    </source>
</evidence>
<feature type="chain" id="PRO_5042219070" description="cholesterol 7-desaturase" evidence="19">
    <location>
        <begin position="27"/>
        <end position="484"/>
    </location>
</feature>
<comment type="catalytic activity">
    <reaction evidence="15">
        <text>cholesterol + NADH + O2 + H(+) = 7-dehydrocholesterol + NAD(+) + 2 H2O</text>
        <dbReference type="Rhea" id="RHEA:51644"/>
        <dbReference type="ChEBI" id="CHEBI:15377"/>
        <dbReference type="ChEBI" id="CHEBI:15378"/>
        <dbReference type="ChEBI" id="CHEBI:15379"/>
        <dbReference type="ChEBI" id="CHEBI:16113"/>
        <dbReference type="ChEBI" id="CHEBI:17759"/>
        <dbReference type="ChEBI" id="CHEBI:57540"/>
        <dbReference type="ChEBI" id="CHEBI:57945"/>
        <dbReference type="EC" id="1.14.19.21"/>
    </reaction>
    <physiologicalReaction direction="left-to-right" evidence="15">
        <dbReference type="Rhea" id="RHEA:51645"/>
    </physiologicalReaction>
</comment>
<dbReference type="PANTHER" id="PTHR21266">
    <property type="entry name" value="IRON-SULFUR DOMAIN CONTAINING PROTEIN"/>
    <property type="match status" value="1"/>
</dbReference>
<evidence type="ECO:0000256" key="14">
    <source>
        <dbReference type="ARBA" id="ARBA00026095"/>
    </source>
</evidence>
<feature type="region of interest" description="Disordered" evidence="17">
    <location>
        <begin position="417"/>
        <end position="468"/>
    </location>
</feature>
<evidence type="ECO:0000256" key="5">
    <source>
        <dbReference type="ARBA" id="ARBA00022714"/>
    </source>
</evidence>
<dbReference type="GO" id="GO:0005737">
    <property type="term" value="C:cytoplasm"/>
    <property type="evidence" value="ECO:0007669"/>
    <property type="project" value="TreeGrafter"/>
</dbReference>
<dbReference type="Pfam" id="PF00355">
    <property type="entry name" value="Rieske"/>
    <property type="match status" value="1"/>
</dbReference>
<keyword evidence="11 18" id="KW-0472">Membrane</keyword>
<dbReference type="EMBL" id="LGRX02029094">
    <property type="protein sequence ID" value="KAK3247287.1"/>
    <property type="molecule type" value="Genomic_DNA"/>
</dbReference>
<dbReference type="PROSITE" id="PS51296">
    <property type="entry name" value="RIESKE"/>
    <property type="match status" value="1"/>
</dbReference>
<feature type="compositionally biased region" description="Acidic residues" evidence="17">
    <location>
        <begin position="426"/>
        <end position="450"/>
    </location>
</feature>
<evidence type="ECO:0000256" key="2">
    <source>
        <dbReference type="ARBA" id="ARBA00004370"/>
    </source>
</evidence>
<keyword evidence="19" id="KW-0732">Signal</keyword>
<evidence type="ECO:0000256" key="18">
    <source>
        <dbReference type="SAM" id="Phobius"/>
    </source>
</evidence>
<dbReference type="GO" id="GO:0008203">
    <property type="term" value="P:cholesterol metabolic process"/>
    <property type="evidence" value="ECO:0007669"/>
    <property type="project" value="InterPro"/>
</dbReference>
<evidence type="ECO:0000256" key="11">
    <source>
        <dbReference type="ARBA" id="ARBA00023136"/>
    </source>
</evidence>
<comment type="caution">
    <text evidence="21">The sequence shown here is derived from an EMBL/GenBank/DDBJ whole genome shotgun (WGS) entry which is preliminary data.</text>
</comment>
<evidence type="ECO:0000256" key="8">
    <source>
        <dbReference type="ARBA" id="ARBA00023002"/>
    </source>
</evidence>
<dbReference type="GO" id="GO:0170056">
    <property type="term" value="F:cholesterol 7-desaturase [NAD(P)H] activity"/>
    <property type="evidence" value="ECO:0007669"/>
    <property type="project" value="UniProtKB-EC"/>
</dbReference>
<evidence type="ECO:0000256" key="15">
    <source>
        <dbReference type="ARBA" id="ARBA00047853"/>
    </source>
</evidence>
<evidence type="ECO:0000256" key="13">
    <source>
        <dbReference type="ARBA" id="ARBA00025729"/>
    </source>
</evidence>
<dbReference type="Proteomes" id="UP001190700">
    <property type="component" value="Unassembled WGS sequence"/>
</dbReference>
<dbReference type="Pfam" id="PF19298">
    <property type="entry name" value="KshA_C"/>
    <property type="match status" value="1"/>
</dbReference>
<keyword evidence="6" id="KW-0479">Metal-binding</keyword>
<dbReference type="InterPro" id="IPR017941">
    <property type="entry name" value="Rieske_2Fe-2S"/>
</dbReference>
<evidence type="ECO:0000256" key="19">
    <source>
        <dbReference type="SAM" id="SignalP"/>
    </source>
</evidence>
<dbReference type="EC" id="1.14.19.21" evidence="14"/>
<protein>
    <recommendedName>
        <fullName evidence="14">cholesterol 7-desaturase</fullName>
        <ecNumber evidence="14">1.14.19.21</ecNumber>
    </recommendedName>
</protein>
<feature type="transmembrane region" description="Helical" evidence="18">
    <location>
        <begin position="42"/>
        <end position="64"/>
    </location>
</feature>
<keyword evidence="22" id="KW-1185">Reference proteome</keyword>
<evidence type="ECO:0000256" key="17">
    <source>
        <dbReference type="SAM" id="MobiDB-lite"/>
    </source>
</evidence>
<keyword evidence="7 18" id="KW-1133">Transmembrane helix</keyword>
<comment type="catalytic activity">
    <reaction evidence="16">
        <text>cholesterol + NADPH + O2 + H(+) = 7-dehydrocholesterol + NADP(+) + 2 H2O</text>
        <dbReference type="Rhea" id="RHEA:45024"/>
        <dbReference type="ChEBI" id="CHEBI:15377"/>
        <dbReference type="ChEBI" id="CHEBI:15378"/>
        <dbReference type="ChEBI" id="CHEBI:15379"/>
        <dbReference type="ChEBI" id="CHEBI:16113"/>
        <dbReference type="ChEBI" id="CHEBI:17759"/>
        <dbReference type="ChEBI" id="CHEBI:57783"/>
        <dbReference type="ChEBI" id="CHEBI:58349"/>
        <dbReference type="EC" id="1.14.19.21"/>
    </reaction>
    <physiologicalReaction direction="left-to-right" evidence="16">
        <dbReference type="Rhea" id="RHEA:45025"/>
    </physiologicalReaction>
</comment>
<dbReference type="PANTHER" id="PTHR21266:SF32">
    <property type="entry name" value="CHOLESTEROL 7-DESATURASE NVD"/>
    <property type="match status" value="1"/>
</dbReference>
<dbReference type="GO" id="GO:0046872">
    <property type="term" value="F:metal ion binding"/>
    <property type="evidence" value="ECO:0007669"/>
    <property type="project" value="UniProtKB-KW"/>
</dbReference>
<evidence type="ECO:0000256" key="10">
    <source>
        <dbReference type="ARBA" id="ARBA00023014"/>
    </source>
</evidence>
<comment type="cofactor">
    <cofactor evidence="1">
        <name>Fe cation</name>
        <dbReference type="ChEBI" id="CHEBI:24875"/>
    </cofactor>
</comment>
<feature type="domain" description="Rieske" evidence="20">
    <location>
        <begin position="103"/>
        <end position="211"/>
    </location>
</feature>
<comment type="similarity">
    <text evidence="13">Belongs to the cholesterol 7-desaturase family.</text>
</comment>
<keyword evidence="5" id="KW-0001">2Fe-2S</keyword>
<dbReference type="GO" id="GO:0051537">
    <property type="term" value="F:2 iron, 2 sulfur cluster binding"/>
    <property type="evidence" value="ECO:0007669"/>
    <property type="project" value="UniProtKB-KW"/>
</dbReference>
<accession>A0AAE0C4Q5</accession>
<dbReference type="GO" id="GO:0016020">
    <property type="term" value="C:membrane"/>
    <property type="evidence" value="ECO:0007669"/>
    <property type="project" value="UniProtKB-SubCell"/>
</dbReference>
<keyword evidence="8" id="KW-0560">Oxidoreductase</keyword>
<evidence type="ECO:0000259" key="20">
    <source>
        <dbReference type="PROSITE" id="PS51296"/>
    </source>
</evidence>
<keyword evidence="10" id="KW-0411">Iron-sulfur</keyword>
<evidence type="ECO:0000256" key="16">
    <source>
        <dbReference type="ARBA" id="ARBA00049548"/>
    </source>
</evidence>
<dbReference type="SUPFAM" id="SSF55961">
    <property type="entry name" value="Bet v1-like"/>
    <property type="match status" value="1"/>
</dbReference>
<organism evidence="21 22">
    <name type="scientific">Cymbomonas tetramitiformis</name>
    <dbReference type="NCBI Taxonomy" id="36881"/>
    <lineage>
        <taxon>Eukaryota</taxon>
        <taxon>Viridiplantae</taxon>
        <taxon>Chlorophyta</taxon>
        <taxon>Pyramimonadophyceae</taxon>
        <taxon>Pyramimonadales</taxon>
        <taxon>Pyramimonadaceae</taxon>
        <taxon>Cymbomonas</taxon>
    </lineage>
</organism>
<gene>
    <name evidence="21" type="ORF">CYMTET_43209</name>
</gene>
<evidence type="ECO:0000313" key="21">
    <source>
        <dbReference type="EMBL" id="KAK3247287.1"/>
    </source>
</evidence>
<sequence>MIKIWWLASVFTFAVLFSSIFLGSRATDEWKLETISRLSSTQSVACILIPVVLLILCTAMFVCVRRRTKRHHALKLEEEIKHFTQPQTQQARASTFPGFPMGWYGLIDSKALTKGAVFPLQAAGIDLVAFRGGDGKAAILDAYCPHLGAHLGYGGTVQSVRGVDCIRCPFHHWCFSAQGDCIEISYTDKKIPSNAKVHAWPTMEWAGRVCFYYHPDKEEPAYLPPDCSEWDSKMCQSEGLERIIRTHVCEVMENCSDPVHFQTLHCHAWLPIPFLSRFTALTHHITCSEKDYFLDFGNKVEFRFCGYLIPSFMDVPIDVHVTFVGLTLMVFRFKSKKFGATYACKSLNQVAPTVIVERDIWYKDPEMPYLLFLFIKAQAKNGFEEDFLVWEHKICQKKPLVVSGDGAIMRRRRWMIEEERSAEEQGNAEDDDEDEGSEEEDQDQDQDQDQNQDQKDPPTADCVAQYAEHRREQKRLCAQNAARP</sequence>
<comment type="pathway">
    <text evidence="3">Hormone biosynthesis.</text>
</comment>
<name>A0AAE0C4Q5_9CHLO</name>
<dbReference type="InterPro" id="IPR045605">
    <property type="entry name" value="KshA-like_C"/>
</dbReference>
<evidence type="ECO:0000256" key="7">
    <source>
        <dbReference type="ARBA" id="ARBA00022989"/>
    </source>
</evidence>
<evidence type="ECO:0000313" key="22">
    <source>
        <dbReference type="Proteomes" id="UP001190700"/>
    </source>
</evidence>
<reference evidence="21 22" key="1">
    <citation type="journal article" date="2015" name="Genome Biol. Evol.">
        <title>Comparative Genomics of a Bacterivorous Green Alga Reveals Evolutionary Causalities and Consequences of Phago-Mixotrophic Mode of Nutrition.</title>
        <authorList>
            <person name="Burns J.A."/>
            <person name="Paasch A."/>
            <person name="Narechania A."/>
            <person name="Kim E."/>
        </authorList>
    </citation>
    <scope>NUCLEOTIDE SEQUENCE [LARGE SCALE GENOMIC DNA]</scope>
    <source>
        <strain evidence="21 22">PLY_AMNH</strain>
    </source>
</reference>
<evidence type="ECO:0000256" key="9">
    <source>
        <dbReference type="ARBA" id="ARBA00023004"/>
    </source>
</evidence>
<keyword evidence="4 18" id="KW-0812">Transmembrane</keyword>
<dbReference type="Gene3D" id="3.90.380.10">
    <property type="entry name" value="Naphthalene 1,2-dioxygenase Alpha Subunit, Chain A, domain 1"/>
    <property type="match status" value="1"/>
</dbReference>
<dbReference type="Gene3D" id="2.102.10.10">
    <property type="entry name" value="Rieske [2Fe-2S] iron-sulphur domain"/>
    <property type="match status" value="1"/>
</dbReference>
<dbReference type="SUPFAM" id="SSF50022">
    <property type="entry name" value="ISP domain"/>
    <property type="match status" value="1"/>
</dbReference>
<evidence type="ECO:0000256" key="1">
    <source>
        <dbReference type="ARBA" id="ARBA00001962"/>
    </source>
</evidence>
<evidence type="ECO:0000256" key="4">
    <source>
        <dbReference type="ARBA" id="ARBA00022692"/>
    </source>
</evidence>